<dbReference type="InterPro" id="IPR028581">
    <property type="entry name" value="DeoC_typeI"/>
</dbReference>
<comment type="similarity">
    <text evidence="1">Belongs to the DeoC/FbaB aldolase family. DeoC type 1 subfamily.</text>
</comment>
<dbReference type="Proteomes" id="UP001628156">
    <property type="component" value="Unassembled WGS sequence"/>
</dbReference>
<dbReference type="PANTHER" id="PTHR10889">
    <property type="entry name" value="DEOXYRIBOSE-PHOSPHATE ALDOLASE"/>
    <property type="match status" value="1"/>
</dbReference>
<evidence type="ECO:0000313" key="9">
    <source>
        <dbReference type="Proteomes" id="UP001628156"/>
    </source>
</evidence>
<dbReference type="Pfam" id="PF01791">
    <property type="entry name" value="DeoC"/>
    <property type="match status" value="1"/>
</dbReference>
<keyword evidence="9" id="KW-1185">Reference proteome</keyword>
<evidence type="ECO:0000256" key="5">
    <source>
        <dbReference type="ARBA" id="ARBA00023270"/>
    </source>
</evidence>
<keyword evidence="3" id="KW-0963">Cytoplasm</keyword>
<dbReference type="CDD" id="cd00959">
    <property type="entry name" value="DeoC"/>
    <property type="match status" value="1"/>
</dbReference>
<accession>A0ABQ0DPC6</accession>
<evidence type="ECO:0000256" key="1">
    <source>
        <dbReference type="ARBA" id="ARBA00010936"/>
    </source>
</evidence>
<keyword evidence="5" id="KW-0704">Schiff base</keyword>
<evidence type="ECO:0000313" key="8">
    <source>
        <dbReference type="EMBL" id="GAB1224713.1"/>
    </source>
</evidence>
<comment type="caution">
    <text evidence="8">The sequence shown here is derived from an EMBL/GenBank/DDBJ whole genome shotgun (WGS) entry which is preliminary data.</text>
</comment>
<dbReference type="EMBL" id="BAAFRS010000216">
    <property type="protein sequence ID" value="GAB1224713.1"/>
    <property type="molecule type" value="Genomic_DNA"/>
</dbReference>
<name>A0ABQ0DPC6_9EUKA</name>
<comment type="catalytic activity">
    <reaction evidence="7">
        <text>2-deoxy-D-ribose 5-phosphate = D-glyceraldehyde 3-phosphate + acetaldehyde</text>
        <dbReference type="Rhea" id="RHEA:12821"/>
        <dbReference type="ChEBI" id="CHEBI:15343"/>
        <dbReference type="ChEBI" id="CHEBI:59776"/>
        <dbReference type="ChEBI" id="CHEBI:62877"/>
        <dbReference type="EC" id="4.1.2.4"/>
    </reaction>
</comment>
<gene>
    <name evidence="8" type="ORF">ENUP19_0216G0032</name>
</gene>
<dbReference type="InterPro" id="IPR013785">
    <property type="entry name" value="Aldolase_TIM"/>
</dbReference>
<dbReference type="InterPro" id="IPR011343">
    <property type="entry name" value="DeoC"/>
</dbReference>
<organism evidence="8 9">
    <name type="scientific">Entamoeba nuttalli</name>
    <dbReference type="NCBI Taxonomy" id="412467"/>
    <lineage>
        <taxon>Eukaryota</taxon>
        <taxon>Amoebozoa</taxon>
        <taxon>Evosea</taxon>
        <taxon>Archamoebae</taxon>
        <taxon>Mastigamoebida</taxon>
        <taxon>Entamoebidae</taxon>
        <taxon>Entamoeba</taxon>
    </lineage>
</organism>
<evidence type="ECO:0000256" key="6">
    <source>
        <dbReference type="ARBA" id="ARBA00032755"/>
    </source>
</evidence>
<dbReference type="Gene3D" id="3.20.20.70">
    <property type="entry name" value="Aldolase class I"/>
    <property type="match status" value="1"/>
</dbReference>
<evidence type="ECO:0000256" key="7">
    <source>
        <dbReference type="ARBA" id="ARBA00048791"/>
    </source>
</evidence>
<evidence type="ECO:0000256" key="3">
    <source>
        <dbReference type="ARBA" id="ARBA00022490"/>
    </source>
</evidence>
<reference evidence="8 9" key="1">
    <citation type="journal article" date="2019" name="PLoS Negl. Trop. Dis.">
        <title>Whole genome sequencing of Entamoeba nuttalli reveals mammalian host-related molecular signatures and a novel octapeptide-repeat surface protein.</title>
        <authorList>
            <person name="Tanaka M."/>
            <person name="Makiuchi T."/>
            <person name="Komiyama T."/>
            <person name="Shiina T."/>
            <person name="Osaki K."/>
            <person name="Tachibana H."/>
        </authorList>
    </citation>
    <scope>NUCLEOTIDE SEQUENCE [LARGE SCALE GENOMIC DNA]</scope>
    <source>
        <strain evidence="8 9">P19-061405</strain>
    </source>
</reference>
<dbReference type="EC" id="4.1.2.4" evidence="2"/>
<dbReference type="HAMAP" id="MF_00114">
    <property type="entry name" value="DeoC_type1"/>
    <property type="match status" value="1"/>
</dbReference>
<protein>
    <recommendedName>
        <fullName evidence="2">deoxyribose-phosphate aldolase</fullName>
        <ecNumber evidence="2">4.1.2.4</ecNumber>
    </recommendedName>
    <alternativeName>
        <fullName evidence="6">2-deoxy-D-ribose 5-phosphate aldolase</fullName>
    </alternativeName>
</protein>
<keyword evidence="4" id="KW-0456">Lyase</keyword>
<dbReference type="NCBIfam" id="TIGR00126">
    <property type="entry name" value="deoC"/>
    <property type="match status" value="1"/>
</dbReference>
<dbReference type="PANTHER" id="PTHR10889:SF1">
    <property type="entry name" value="DEOXYRIBOSE-PHOSPHATE ALDOLASE"/>
    <property type="match status" value="1"/>
</dbReference>
<proteinExistence type="inferred from homology"/>
<sequence>MDKATLAKYIDHTLLKADATEEQIRKLCSEAAEYKFASVCVNPTWVPLCAELLKGTGVKVCTVIGFPLGATPSEVKAYETKVAVEQGAEEVDMVINIGMVKAKKYDDVEKDVKAVVDASGKALTKVIIECCYLTNEEKVEVCKRCVAAGAEYVKTSTGFGTHGATPEDVKLMKDTVGDKALVKAAGGIRTFDDAMKMINNGASRIGASAGIAILNGIH</sequence>
<dbReference type="InterPro" id="IPR002915">
    <property type="entry name" value="DeoC/FbaB/LacD_aldolase"/>
</dbReference>
<dbReference type="SMART" id="SM01133">
    <property type="entry name" value="DeoC"/>
    <property type="match status" value="1"/>
</dbReference>
<dbReference type="SUPFAM" id="SSF51569">
    <property type="entry name" value="Aldolase"/>
    <property type="match status" value="1"/>
</dbReference>
<evidence type="ECO:0000256" key="4">
    <source>
        <dbReference type="ARBA" id="ARBA00023239"/>
    </source>
</evidence>
<evidence type="ECO:0000256" key="2">
    <source>
        <dbReference type="ARBA" id="ARBA00012515"/>
    </source>
</evidence>
<dbReference type="PIRSF" id="PIRSF001357">
    <property type="entry name" value="DeoC"/>
    <property type="match status" value="1"/>
</dbReference>